<dbReference type="SUPFAM" id="SSF49764">
    <property type="entry name" value="HSP20-like chaperones"/>
    <property type="match status" value="1"/>
</dbReference>
<evidence type="ECO:0000256" key="4">
    <source>
        <dbReference type="ARBA" id="ARBA00022912"/>
    </source>
</evidence>
<dbReference type="Pfam" id="PF04969">
    <property type="entry name" value="CS"/>
    <property type="match status" value="1"/>
</dbReference>
<evidence type="ECO:0000256" key="3">
    <source>
        <dbReference type="ARBA" id="ARBA00022801"/>
    </source>
</evidence>
<dbReference type="PROSITE" id="PS01032">
    <property type="entry name" value="PPM_1"/>
    <property type="match status" value="1"/>
</dbReference>
<dbReference type="InterPro" id="IPR001932">
    <property type="entry name" value="PPM-type_phosphatase-like_dom"/>
</dbReference>
<dbReference type="OrthoDB" id="348005at2759"/>
<dbReference type="Gene3D" id="3.60.40.10">
    <property type="entry name" value="PPM-type phosphatase domain"/>
    <property type="match status" value="1"/>
</dbReference>
<feature type="compositionally biased region" description="Pro residues" evidence="7">
    <location>
        <begin position="385"/>
        <end position="406"/>
    </location>
</feature>
<proteinExistence type="inferred from homology"/>
<evidence type="ECO:0000313" key="10">
    <source>
        <dbReference type="EMBL" id="CAI4012822.1"/>
    </source>
</evidence>
<accession>A0A9P1GJQ9</accession>
<evidence type="ECO:0000313" key="11">
    <source>
        <dbReference type="EMBL" id="CAL1166197.1"/>
    </source>
</evidence>
<gene>
    <name evidence="10" type="ORF">C1SCF055_LOCUS37849</name>
</gene>
<comment type="similarity">
    <text evidence="5">Belongs to the PP2C family.</text>
</comment>
<dbReference type="PANTHER" id="PTHR47992">
    <property type="entry name" value="PROTEIN PHOSPHATASE"/>
    <property type="match status" value="1"/>
</dbReference>
<evidence type="ECO:0000313" key="12">
    <source>
        <dbReference type="EMBL" id="CAL4800134.1"/>
    </source>
</evidence>
<dbReference type="PROSITE" id="PS51746">
    <property type="entry name" value="PPM_2"/>
    <property type="match status" value="1"/>
</dbReference>
<feature type="domain" description="PPM-type phosphatase" evidence="9">
    <location>
        <begin position="79"/>
        <end position="364"/>
    </location>
</feature>
<organism evidence="10">
    <name type="scientific">Cladocopium goreaui</name>
    <dbReference type="NCBI Taxonomy" id="2562237"/>
    <lineage>
        <taxon>Eukaryota</taxon>
        <taxon>Sar</taxon>
        <taxon>Alveolata</taxon>
        <taxon>Dinophyceae</taxon>
        <taxon>Suessiales</taxon>
        <taxon>Symbiodiniaceae</taxon>
        <taxon>Cladocopium</taxon>
    </lineage>
</organism>
<evidence type="ECO:0000256" key="2">
    <source>
        <dbReference type="ARBA" id="ARBA00022723"/>
    </source>
</evidence>
<feature type="coiled-coil region" evidence="6">
    <location>
        <begin position="622"/>
        <end position="661"/>
    </location>
</feature>
<dbReference type="EMBL" id="CAMXCT020005602">
    <property type="protein sequence ID" value="CAL1166197.1"/>
    <property type="molecule type" value="Genomic_DNA"/>
</dbReference>
<feature type="region of interest" description="Disordered" evidence="7">
    <location>
        <begin position="382"/>
        <end position="417"/>
    </location>
</feature>
<sequence>MAETSYLWEEPEKLRSSGGKGAGKHAASLLAQEVQLAGEAAEEARKNRESRAAKQSAVKPAVASQAGDFVGEKQVLEFACDASFMQGREEVHLNRHVVVKDLVAAAKAFKMPLSLEKPVALFAVYDGHVGPKCSEFSAQNFHKKLLPRLCKTTTEEQIKDSLVQALADLDQEFVSKFRTDRSGCCVQLALLVGRKLWLAQLGSGGALLCEGDQGGFSAFEADMEMEEERIQKAGGQLLEVAPGVRHVASAEFEQRLKEYRIQMAQGLGCTLAPPSTSPFSRALGNRELKPMVSAKPEVHVLSLEPSHTALALYCDGISEVMSSEEIAKALNQLRGQEKRAPGRLAQDAYNRGSEQNLTVSWSVSGAPGITVFFRFPKRGARAFPEPRPAPQAPPAPRPAPPEPPLKAPKVEQRPKMARAVTQDDLREIKAARREQREQSLGFLCLTQEETRQNEAPQNEHLFIYVQNEEKGERHLLEAAGLPRSSKVSPQRRNAVGQLFEDEDGHVAHEFLEECAQGHGVALRKKRSRAMPTQIPFDWREDETSLIFVLSTPGVKAKNLSVAICDVYVKVNLPPALFEVDLLHEIDPEHPKTRCRVSPNKVTVTLQKRQAQIWDEFRATGAKADLRVRRQAALDALEQREAERLQKRKDFKEEMLKQGEHAQWRLDSQNRETIEKWEQEEKEKWEEEVYRSFDSATGDLLESERPGDRFTMGDSAVPKMTMGEV</sequence>
<dbReference type="GO" id="GO:0004722">
    <property type="term" value="F:protein serine/threonine phosphatase activity"/>
    <property type="evidence" value="ECO:0007669"/>
    <property type="project" value="InterPro"/>
</dbReference>
<keyword evidence="3 5" id="KW-0378">Hydrolase</keyword>
<dbReference type="PROSITE" id="PS51203">
    <property type="entry name" value="CS"/>
    <property type="match status" value="1"/>
</dbReference>
<evidence type="ECO:0000256" key="1">
    <source>
        <dbReference type="ARBA" id="ARBA00004170"/>
    </source>
</evidence>
<dbReference type="InterPro" id="IPR036457">
    <property type="entry name" value="PPM-type-like_dom_sf"/>
</dbReference>
<dbReference type="InterPro" id="IPR000222">
    <property type="entry name" value="PP2C_BS"/>
</dbReference>
<evidence type="ECO:0000259" key="8">
    <source>
        <dbReference type="PROSITE" id="PS51203"/>
    </source>
</evidence>
<dbReference type="GO" id="GO:0046872">
    <property type="term" value="F:metal ion binding"/>
    <property type="evidence" value="ECO:0007669"/>
    <property type="project" value="UniProtKB-KW"/>
</dbReference>
<reference evidence="11" key="2">
    <citation type="submission" date="2024-04" db="EMBL/GenBank/DDBJ databases">
        <authorList>
            <person name="Chen Y."/>
            <person name="Shah S."/>
            <person name="Dougan E. K."/>
            <person name="Thang M."/>
            <person name="Chan C."/>
        </authorList>
    </citation>
    <scope>NUCLEOTIDE SEQUENCE [LARGE SCALE GENOMIC DNA]</scope>
</reference>
<dbReference type="InterPro" id="IPR007052">
    <property type="entry name" value="CS_dom"/>
</dbReference>
<dbReference type="Proteomes" id="UP001152797">
    <property type="component" value="Unassembled WGS sequence"/>
</dbReference>
<dbReference type="EMBL" id="CAMXCT010005602">
    <property type="protein sequence ID" value="CAI4012822.1"/>
    <property type="molecule type" value="Genomic_DNA"/>
</dbReference>
<keyword evidence="2" id="KW-0479">Metal-binding</keyword>
<feature type="region of interest" description="Disordered" evidence="7">
    <location>
        <begin position="695"/>
        <end position="724"/>
    </location>
</feature>
<dbReference type="GO" id="GO:0016020">
    <property type="term" value="C:membrane"/>
    <property type="evidence" value="ECO:0007669"/>
    <property type="project" value="UniProtKB-SubCell"/>
</dbReference>
<dbReference type="Pfam" id="PF00481">
    <property type="entry name" value="PP2C"/>
    <property type="match status" value="1"/>
</dbReference>
<keyword evidence="6" id="KW-0175">Coiled coil</keyword>
<protein>
    <submittedName>
        <fullName evidence="12">PPM-type phosphatase domain-containing protein</fullName>
    </submittedName>
</protein>
<evidence type="ECO:0000256" key="7">
    <source>
        <dbReference type="SAM" id="MobiDB-lite"/>
    </source>
</evidence>
<dbReference type="AlphaFoldDB" id="A0A9P1GJQ9"/>
<dbReference type="InterPro" id="IPR008978">
    <property type="entry name" value="HSP20-like_chaperone"/>
</dbReference>
<dbReference type="SMART" id="SM00332">
    <property type="entry name" value="PP2Cc"/>
    <property type="match status" value="1"/>
</dbReference>
<name>A0A9P1GJQ9_9DINO</name>
<evidence type="ECO:0000313" key="13">
    <source>
        <dbReference type="Proteomes" id="UP001152797"/>
    </source>
</evidence>
<keyword evidence="13" id="KW-1185">Reference proteome</keyword>
<reference evidence="10" key="1">
    <citation type="submission" date="2022-10" db="EMBL/GenBank/DDBJ databases">
        <authorList>
            <person name="Chen Y."/>
            <person name="Dougan E. K."/>
            <person name="Chan C."/>
            <person name="Rhodes N."/>
            <person name="Thang M."/>
        </authorList>
    </citation>
    <scope>NUCLEOTIDE SEQUENCE</scope>
</reference>
<evidence type="ECO:0000259" key="9">
    <source>
        <dbReference type="PROSITE" id="PS51746"/>
    </source>
</evidence>
<evidence type="ECO:0000256" key="6">
    <source>
        <dbReference type="SAM" id="Coils"/>
    </source>
</evidence>
<keyword evidence="4 5" id="KW-0904">Protein phosphatase</keyword>
<dbReference type="InterPro" id="IPR015655">
    <property type="entry name" value="PP2C"/>
</dbReference>
<comment type="subcellular location">
    <subcellularLocation>
        <location evidence="1">Membrane</location>
        <topology evidence="1">Peripheral membrane protein</topology>
    </subcellularLocation>
</comment>
<dbReference type="EMBL" id="CAMXCT030005602">
    <property type="protein sequence ID" value="CAL4800134.1"/>
    <property type="molecule type" value="Genomic_DNA"/>
</dbReference>
<comment type="caution">
    <text evidence="10">The sequence shown here is derived from an EMBL/GenBank/DDBJ whole genome shotgun (WGS) entry which is preliminary data.</text>
</comment>
<dbReference type="SUPFAM" id="SSF81606">
    <property type="entry name" value="PP2C-like"/>
    <property type="match status" value="1"/>
</dbReference>
<dbReference type="Gene3D" id="2.60.40.790">
    <property type="match status" value="1"/>
</dbReference>
<dbReference type="CDD" id="cd00143">
    <property type="entry name" value="PP2Cc"/>
    <property type="match status" value="1"/>
</dbReference>
<feature type="domain" description="CS" evidence="8">
    <location>
        <begin position="531"/>
        <end position="617"/>
    </location>
</feature>
<feature type="region of interest" description="Disordered" evidence="7">
    <location>
        <begin position="1"/>
        <end position="26"/>
    </location>
</feature>
<evidence type="ECO:0000256" key="5">
    <source>
        <dbReference type="RuleBase" id="RU003465"/>
    </source>
</evidence>